<name>F5YJ08_TREPZ</name>
<evidence type="ECO:0000259" key="1">
    <source>
        <dbReference type="SMART" id="SM00748"/>
    </source>
</evidence>
<dbReference type="Gene3D" id="1.20.120.330">
    <property type="entry name" value="Nucleotidyltransferases domain 2"/>
    <property type="match status" value="1"/>
</dbReference>
<dbReference type="eggNOG" id="COG2250">
    <property type="taxonomic scope" value="Bacteria"/>
</dbReference>
<protein>
    <submittedName>
        <fullName evidence="2">Hepn domain protein</fullName>
    </submittedName>
</protein>
<feature type="domain" description="HEPN" evidence="1">
    <location>
        <begin position="10"/>
        <end position="117"/>
    </location>
</feature>
<dbReference type="Proteomes" id="UP000009223">
    <property type="component" value="Chromosome"/>
</dbReference>
<dbReference type="HOGENOM" id="CLU_123170_0_0_12"/>
<dbReference type="RefSeq" id="WP_015706829.1">
    <property type="nucleotide sequence ID" value="NC_015578.1"/>
</dbReference>
<evidence type="ECO:0000313" key="2">
    <source>
        <dbReference type="EMBL" id="AEF84152.1"/>
    </source>
</evidence>
<dbReference type="EMBL" id="CP001843">
    <property type="protein sequence ID" value="AEF84152.1"/>
    <property type="molecule type" value="Genomic_DNA"/>
</dbReference>
<sequence length="147" mass="17300">MNLKDTIQWFYKAAEDYDAAKILNSALKKHNEIICYLCSQATEKYLKGYLVYNDHEIENTHNLPYLNNLCLQYDNCFNDIKDECSLLNKFNNNIRYPDGIEANSNDVNLSFKALENIINLEALKKLEQIIQNQNTEKVFEQRRKNNP</sequence>
<reference evidence="3" key="1">
    <citation type="submission" date="2009-12" db="EMBL/GenBank/DDBJ databases">
        <title>Complete sequence of Treponema primitia strain ZAS-2.</title>
        <authorList>
            <person name="Tetu S.G."/>
            <person name="Matson E."/>
            <person name="Ren Q."/>
            <person name="Seshadri R."/>
            <person name="Elbourne L."/>
            <person name="Hassan K.A."/>
            <person name="Durkin A."/>
            <person name="Radune D."/>
            <person name="Mohamoud Y."/>
            <person name="Shay R."/>
            <person name="Jin S."/>
            <person name="Zhang X."/>
            <person name="Lucey K."/>
            <person name="Ballor N.R."/>
            <person name="Ottesen E."/>
            <person name="Rosenthal R."/>
            <person name="Allen A."/>
            <person name="Leadbetter J.R."/>
            <person name="Paulsen I.T."/>
        </authorList>
    </citation>
    <scope>NUCLEOTIDE SEQUENCE [LARGE SCALE GENOMIC DNA]</scope>
    <source>
        <strain evidence="3">ATCC BAA-887 / DSM 12427 / ZAS-2</strain>
    </source>
</reference>
<keyword evidence="3" id="KW-1185">Reference proteome</keyword>
<reference evidence="2 3" key="2">
    <citation type="journal article" date="2011" name="ISME J.">
        <title>RNA-seq reveals cooperative metabolic interactions between two termite-gut spirochete species in co-culture.</title>
        <authorList>
            <person name="Rosenthal A.Z."/>
            <person name="Matson E.G."/>
            <person name="Eldar A."/>
            <person name="Leadbetter J.R."/>
        </authorList>
    </citation>
    <scope>NUCLEOTIDE SEQUENCE [LARGE SCALE GENOMIC DNA]</scope>
    <source>
        <strain evidence="3">ATCC BAA-887 / DSM 12427 / ZAS-2</strain>
    </source>
</reference>
<dbReference type="OrthoDB" id="9808176at2"/>
<gene>
    <name evidence="2" type="ordered locus">TREPR_3462</name>
</gene>
<dbReference type="SUPFAM" id="SSF81593">
    <property type="entry name" value="Nucleotidyltransferase substrate binding subunit/domain"/>
    <property type="match status" value="1"/>
</dbReference>
<organism evidence="2 3">
    <name type="scientific">Treponema primitia (strain ATCC BAA-887 / DSM 12427 / ZAS-2)</name>
    <dbReference type="NCBI Taxonomy" id="545694"/>
    <lineage>
        <taxon>Bacteria</taxon>
        <taxon>Pseudomonadati</taxon>
        <taxon>Spirochaetota</taxon>
        <taxon>Spirochaetia</taxon>
        <taxon>Spirochaetales</taxon>
        <taxon>Treponemataceae</taxon>
        <taxon>Treponema</taxon>
    </lineage>
</organism>
<accession>F5YJ08</accession>
<dbReference type="STRING" id="545694.TREPR_3462"/>
<dbReference type="KEGG" id="tpi:TREPR_3462"/>
<dbReference type="AlphaFoldDB" id="F5YJ08"/>
<evidence type="ECO:0000313" key="3">
    <source>
        <dbReference type="Proteomes" id="UP000009223"/>
    </source>
</evidence>
<dbReference type="SMART" id="SM00748">
    <property type="entry name" value="HEPN"/>
    <property type="match status" value="1"/>
</dbReference>
<dbReference type="Pfam" id="PF05168">
    <property type="entry name" value="HEPN"/>
    <property type="match status" value="1"/>
</dbReference>
<proteinExistence type="predicted"/>
<dbReference type="InterPro" id="IPR007842">
    <property type="entry name" value="HEPN_dom"/>
</dbReference>